<accession>A0A1U7ZIV7</accession>
<keyword evidence="2" id="KW-1185">Reference proteome</keyword>
<dbReference type="Pfam" id="PF14244">
    <property type="entry name" value="Retrotran_gag_3"/>
    <property type="match status" value="1"/>
</dbReference>
<evidence type="ECO:0000313" key="2">
    <source>
        <dbReference type="Proteomes" id="UP000189703"/>
    </source>
</evidence>
<proteinExistence type="predicted"/>
<dbReference type="PANTHER" id="PTHR37610">
    <property type="entry name" value="CCHC-TYPE DOMAIN-CONTAINING PROTEIN"/>
    <property type="match status" value="1"/>
</dbReference>
<dbReference type="PANTHER" id="PTHR37610:SF97">
    <property type="entry name" value="RETROTRANSPOSON GAG DOMAIN-CONTAINING PROTEIN"/>
    <property type="match status" value="1"/>
</dbReference>
<gene>
    <name evidence="3" type="primary">LOC104594401</name>
</gene>
<dbReference type="GeneID" id="104594401"/>
<sequence>MASEQESSVLHQNLSMEARTDTTSSPFYLHPSDNPGLILVSDLLTGDNFHTWQRAMKTGLRAKNKYKFVDGSLPRPLSSSPEEEIWDKCNSMVISWILNSEEKEIHHSIAFIESAEEIWRELQERFGQSDVLRIYQLERDLALLQQGDLSVATYFTRLKIL</sequence>
<feature type="domain" description="Retrotransposon Copia-like N-terminal" evidence="1">
    <location>
        <begin position="30"/>
        <end position="76"/>
    </location>
</feature>
<dbReference type="RefSeq" id="XP_010252993.1">
    <property type="nucleotide sequence ID" value="XM_010254691.1"/>
</dbReference>
<protein>
    <submittedName>
        <fullName evidence="3">Uncharacterized protein LOC104594401</fullName>
    </submittedName>
</protein>
<dbReference type="KEGG" id="nnu:104594401"/>
<organism evidence="2 3">
    <name type="scientific">Nelumbo nucifera</name>
    <name type="common">Sacred lotus</name>
    <dbReference type="NCBI Taxonomy" id="4432"/>
    <lineage>
        <taxon>Eukaryota</taxon>
        <taxon>Viridiplantae</taxon>
        <taxon>Streptophyta</taxon>
        <taxon>Embryophyta</taxon>
        <taxon>Tracheophyta</taxon>
        <taxon>Spermatophyta</taxon>
        <taxon>Magnoliopsida</taxon>
        <taxon>Proteales</taxon>
        <taxon>Nelumbonaceae</taxon>
        <taxon>Nelumbo</taxon>
    </lineage>
</organism>
<evidence type="ECO:0000259" key="1">
    <source>
        <dbReference type="Pfam" id="PF14244"/>
    </source>
</evidence>
<dbReference type="OMA" id="EHRPANE"/>
<dbReference type="InParanoid" id="A0A1U7ZIV7"/>
<dbReference type="eggNOG" id="KOG0017">
    <property type="taxonomic scope" value="Eukaryota"/>
</dbReference>
<dbReference type="InterPro" id="IPR029472">
    <property type="entry name" value="Copia-like_N"/>
</dbReference>
<dbReference type="OrthoDB" id="5544992at2759"/>
<name>A0A1U7ZIV7_NELNU</name>
<dbReference type="Proteomes" id="UP000189703">
    <property type="component" value="Unplaced"/>
</dbReference>
<evidence type="ECO:0000313" key="3">
    <source>
        <dbReference type="RefSeq" id="XP_010252993.1"/>
    </source>
</evidence>
<dbReference type="AlphaFoldDB" id="A0A1U7ZIV7"/>
<reference evidence="3" key="1">
    <citation type="submission" date="2025-08" db="UniProtKB">
        <authorList>
            <consortium name="RefSeq"/>
        </authorList>
    </citation>
    <scope>IDENTIFICATION</scope>
</reference>